<proteinExistence type="predicted"/>
<reference evidence="1 2" key="1">
    <citation type="submission" date="2020-03" db="EMBL/GenBank/DDBJ databases">
        <title>Sequencing the genomes of 1000 actinobacteria strains.</title>
        <authorList>
            <person name="Klenk H.-P."/>
        </authorList>
    </citation>
    <scope>NUCLEOTIDE SEQUENCE [LARGE SCALE GENOMIC DNA]</scope>
    <source>
        <strain evidence="1 2">DSM 45668</strain>
    </source>
</reference>
<evidence type="ECO:0000313" key="2">
    <source>
        <dbReference type="Proteomes" id="UP000754495"/>
    </source>
</evidence>
<dbReference type="RefSeq" id="WP_167114607.1">
    <property type="nucleotide sequence ID" value="NZ_JAANOU010000001.1"/>
</dbReference>
<dbReference type="EMBL" id="JAANOU010000001">
    <property type="protein sequence ID" value="NIH80412.1"/>
    <property type="molecule type" value="Genomic_DNA"/>
</dbReference>
<sequence length="111" mass="11918">MTSPDVAICIGLSGTHVLIWNPFAGGCFCDRVDSQDCMLDEADPLFEGAVVPRPSALVSAARLIDTQRLEHLPLLYAGETPVTAETRLTPAQQRAVDRGGLTEDVARRLAV</sequence>
<protein>
    <submittedName>
        <fullName evidence="1">Uncharacterized protein</fullName>
    </submittedName>
</protein>
<dbReference type="Proteomes" id="UP000754495">
    <property type="component" value="Unassembled WGS sequence"/>
</dbReference>
<name>A0ABX0STY5_9PSEU</name>
<keyword evidence="2" id="KW-1185">Reference proteome</keyword>
<evidence type="ECO:0000313" key="1">
    <source>
        <dbReference type="EMBL" id="NIH80412.1"/>
    </source>
</evidence>
<comment type="caution">
    <text evidence="1">The sequence shown here is derived from an EMBL/GenBank/DDBJ whole genome shotgun (WGS) entry which is preliminary data.</text>
</comment>
<gene>
    <name evidence="1" type="ORF">FHX46_002942</name>
</gene>
<accession>A0ABX0STY5</accession>
<organism evidence="1 2">
    <name type="scientific">Amycolatopsis viridis</name>
    <dbReference type="NCBI Taxonomy" id="185678"/>
    <lineage>
        <taxon>Bacteria</taxon>
        <taxon>Bacillati</taxon>
        <taxon>Actinomycetota</taxon>
        <taxon>Actinomycetes</taxon>
        <taxon>Pseudonocardiales</taxon>
        <taxon>Pseudonocardiaceae</taxon>
        <taxon>Amycolatopsis</taxon>
    </lineage>
</organism>